<name>A0A379QTV5_SALER</name>
<accession>A0A379QTV5</accession>
<sequence>MPEHVSPGPVRHPGLLGWLALLPGVLAGFCLGAWMLAIALGWLGEAFFWRNICASHSEQVLQATWHWWRSSAGAPVWLVEDQALASDTLQQGIAALVHSLNGQSGLFWTETATTVIRCALLSAGNVTLTFLLRLAILLQALPLFALTIVIGLIDGLVRRDLRRFGASHESGFVYHHAKRMISSSLIATGLAWLAVPVFFEPEFVLAPGAVVIGLISSLAFSAFKKYL</sequence>
<evidence type="ECO:0000313" key="2">
    <source>
        <dbReference type="EMBL" id="SUF58956.1"/>
    </source>
</evidence>
<gene>
    <name evidence="2" type="primary">STY4563_2</name>
    <name evidence="2" type="ORF">NCTC10252_04302</name>
</gene>
<proteinExistence type="predicted"/>
<dbReference type="EMBL" id="UGWP01000004">
    <property type="protein sequence ID" value="SUF58956.1"/>
    <property type="molecule type" value="Genomic_DNA"/>
</dbReference>
<feature type="transmembrane region" description="Helical" evidence="1">
    <location>
        <begin position="15"/>
        <end position="42"/>
    </location>
</feature>
<reference evidence="2 3" key="1">
    <citation type="submission" date="2018-06" db="EMBL/GenBank/DDBJ databases">
        <authorList>
            <consortium name="Pathogen Informatics"/>
            <person name="Doyle S."/>
        </authorList>
    </citation>
    <scope>NUCLEOTIDE SEQUENCE [LARGE SCALE GENOMIC DNA]</scope>
    <source>
        <strain evidence="2 3">NCTC10252</strain>
    </source>
</reference>
<dbReference type="Pfam" id="PF14348">
    <property type="entry name" value="DtrJ-like"/>
    <property type="match status" value="1"/>
</dbReference>
<keyword evidence="1" id="KW-0812">Transmembrane</keyword>
<organism evidence="2 3">
    <name type="scientific">Salmonella enterica</name>
    <name type="common">Salmonella choleraesuis</name>
    <dbReference type="NCBI Taxonomy" id="28901"/>
    <lineage>
        <taxon>Bacteria</taxon>
        <taxon>Pseudomonadati</taxon>
        <taxon>Pseudomonadota</taxon>
        <taxon>Gammaproteobacteria</taxon>
        <taxon>Enterobacterales</taxon>
        <taxon>Enterobacteriaceae</taxon>
        <taxon>Salmonella</taxon>
    </lineage>
</organism>
<feature type="transmembrane region" description="Helical" evidence="1">
    <location>
        <begin position="130"/>
        <end position="153"/>
    </location>
</feature>
<keyword evidence="1" id="KW-0472">Membrane</keyword>
<dbReference type="NCBIfam" id="TIGR03747">
    <property type="entry name" value="conj_TIGR03747"/>
    <property type="match status" value="1"/>
</dbReference>
<evidence type="ECO:0000256" key="1">
    <source>
        <dbReference type="SAM" id="Phobius"/>
    </source>
</evidence>
<keyword evidence="1" id="KW-1133">Transmembrane helix</keyword>
<protein>
    <submittedName>
        <fullName evidence="2">Putative membrane protein</fullName>
    </submittedName>
</protein>
<dbReference type="Proteomes" id="UP000254597">
    <property type="component" value="Unassembled WGS sequence"/>
</dbReference>
<dbReference type="AlphaFoldDB" id="A0A379QTV5"/>
<dbReference type="RefSeq" id="WP_061376719.1">
    <property type="nucleotide sequence ID" value="NZ_BCOB01000104.1"/>
</dbReference>
<feature type="transmembrane region" description="Helical" evidence="1">
    <location>
        <begin position="180"/>
        <end position="199"/>
    </location>
</feature>
<dbReference type="InterPro" id="IPR022266">
    <property type="entry name" value="DtrJ-like"/>
</dbReference>
<evidence type="ECO:0000313" key="3">
    <source>
        <dbReference type="Proteomes" id="UP000254597"/>
    </source>
</evidence>
<feature type="transmembrane region" description="Helical" evidence="1">
    <location>
        <begin position="205"/>
        <end position="223"/>
    </location>
</feature>